<name>A0AAJ6GEL4_BRAPL</name>
<dbReference type="Proteomes" id="UP001242021">
    <property type="component" value="Chromosome"/>
</dbReference>
<evidence type="ECO:0000256" key="1">
    <source>
        <dbReference type="SAM" id="Coils"/>
    </source>
</evidence>
<dbReference type="SUPFAM" id="SSF52540">
    <property type="entry name" value="P-loop containing nucleoside triphosphate hydrolases"/>
    <property type="match status" value="1"/>
</dbReference>
<evidence type="ECO:0000313" key="4">
    <source>
        <dbReference type="Proteomes" id="UP001242021"/>
    </source>
</evidence>
<dbReference type="GO" id="GO:0000731">
    <property type="term" value="P:DNA synthesis involved in DNA repair"/>
    <property type="evidence" value="ECO:0007669"/>
    <property type="project" value="TreeGrafter"/>
</dbReference>
<dbReference type="InterPro" id="IPR026866">
    <property type="entry name" value="CR006_AAA"/>
</dbReference>
<feature type="coiled-coil region" evidence="1">
    <location>
        <begin position="443"/>
        <end position="470"/>
    </location>
</feature>
<accession>A0AAJ6GEL4</accession>
<feature type="domain" description="Protein CR006 P-loop" evidence="2">
    <location>
        <begin position="16"/>
        <end position="727"/>
    </location>
</feature>
<organism evidence="3 4">
    <name type="scientific">Brachyspira pilosicoli</name>
    <name type="common">Serpulina pilosicoli</name>
    <dbReference type="NCBI Taxonomy" id="52584"/>
    <lineage>
        <taxon>Bacteria</taxon>
        <taxon>Pseudomonadati</taxon>
        <taxon>Spirochaetota</taxon>
        <taxon>Spirochaetia</taxon>
        <taxon>Brachyspirales</taxon>
        <taxon>Brachyspiraceae</taxon>
        <taxon>Brachyspira</taxon>
    </lineage>
</organism>
<dbReference type="AlphaFoldDB" id="A0AAJ6GEL4"/>
<keyword evidence="1" id="KW-0175">Coiled coil</keyword>
<dbReference type="Gene3D" id="3.40.50.300">
    <property type="entry name" value="P-loop containing nucleotide triphosphate hydrolases"/>
    <property type="match status" value="1"/>
</dbReference>
<dbReference type="GO" id="GO:0006302">
    <property type="term" value="P:double-strand break repair"/>
    <property type="evidence" value="ECO:0007669"/>
    <property type="project" value="TreeGrafter"/>
</dbReference>
<dbReference type="PANTHER" id="PTHR32182">
    <property type="entry name" value="DNA REPLICATION AND REPAIR PROTEIN RECF"/>
    <property type="match status" value="1"/>
</dbReference>
<gene>
    <name evidence="3" type="ORF">NEH99_00205</name>
</gene>
<evidence type="ECO:0000259" key="2">
    <source>
        <dbReference type="Pfam" id="PF13166"/>
    </source>
</evidence>
<reference evidence="3" key="1">
    <citation type="submission" date="2022-06" db="EMBL/GenBank/DDBJ databases">
        <title>Brachyspira pilosicoli from pigs in Switzerland.</title>
        <authorList>
            <person name="Schmitt S."/>
            <person name="Arnold M."/>
            <person name="Rossano A."/>
            <person name="Perreten V."/>
        </authorList>
    </citation>
    <scope>NUCLEOTIDE SEQUENCE</scope>
    <source>
        <strain evidence="3">MEI4028</strain>
    </source>
</reference>
<proteinExistence type="predicted"/>
<sequence length="734" mass="87733">MIKNIKCINYKSFNNLDLHNIYFKKVNLIFGYNGKGKSSFVNFIKENIDNISDNISCSEDKYNFFIYDELYKRDTLYINDDEQQDSFRSFYLGNDVFNIVKEKKIIEDAISKLNDDKNIQTSALKRVNTDIENLKSKIAKDTKNILYEINPKKYKGDNSYNKNHIKEIYFNDATSLSSEEFESIKKYTVNNDFEEIILFEFDYINNILGKIVELENILKETPENNAIDRFKNDEELENFARMAIKLKDKHPKEYMEKCPLCEQSIIQIKLWENLEKHFNKEYSDFLEKLKNIQTFFISFKKELEYFRDWLDKNLTYNKLTLFEKINIDEIRNKYLDMVSFINDNLIIILNTIEEKTKLPNSSDISLKLDKNLNSFIDKIIKYDDIKEIIKTHNNNGKEYNSIINNNIEKIKKHFISQYKDIYIKYKDELDNIDNVLFNIDGKIENKSQELEDINKKLDEHNDSFRKLNEDLEKWFFKDIKFFKISDSYYKTQRKDCKGEWIDCKSGLSEGEKTIISIIYFMNFYSSSLENIEKFPILIIDDPINSLDSSNKDKICNYILYKIFNNLKGQIFILSHDKDFLIKINKELNKKIHDKNYSFLKNDDKIILSIEKENLVSKIKRLKNIKNYNEVRYMYNELKKYIENPDLNLDIEKMNLPRMFLEKIFAICFDNDDNFTDCYDIFISLKKLPKKYTADDIQNPNHNKSDSDLSAEAREKCKFVIDIFEQCFNIEIDNK</sequence>
<dbReference type="EMBL" id="CP098754">
    <property type="protein sequence ID" value="WIH94974.1"/>
    <property type="molecule type" value="Genomic_DNA"/>
</dbReference>
<protein>
    <submittedName>
        <fullName evidence="3">AAA family ATPase</fullName>
    </submittedName>
</protein>
<evidence type="ECO:0000313" key="3">
    <source>
        <dbReference type="EMBL" id="WIH94974.1"/>
    </source>
</evidence>
<dbReference type="RefSeq" id="WP_284602851.1">
    <property type="nucleotide sequence ID" value="NZ_CP098752.1"/>
</dbReference>
<dbReference type="PANTHER" id="PTHR32182:SF0">
    <property type="entry name" value="DNA REPLICATION AND REPAIR PROTEIN RECF"/>
    <property type="match status" value="1"/>
</dbReference>
<dbReference type="Pfam" id="PF13166">
    <property type="entry name" value="AAA_13"/>
    <property type="match status" value="1"/>
</dbReference>
<dbReference type="InterPro" id="IPR027417">
    <property type="entry name" value="P-loop_NTPase"/>
</dbReference>